<sequence>MANRWNIPAWLEAKVRARDQVCVYCGTAFTAFKVSARSGPSWEHIINDATLIREDNIALCCRGCNASKGQKRVSDWLVTPYCKDRGISAQTVAPIIQRAIRNGQ</sequence>
<protein>
    <recommendedName>
        <fullName evidence="3">HNH endonuclease</fullName>
    </recommendedName>
</protein>
<dbReference type="STRING" id="453582.SAMN05421580_109213"/>
<reference evidence="2" key="1">
    <citation type="submission" date="2017-01" db="EMBL/GenBank/DDBJ databases">
        <authorList>
            <person name="Varghese N."/>
            <person name="Submissions S."/>
        </authorList>
    </citation>
    <scope>NUCLEOTIDE SEQUENCE [LARGE SCALE GENOMIC DNA]</scope>
    <source>
        <strain evidence="2">DSM 19945</strain>
    </source>
</reference>
<evidence type="ECO:0008006" key="3">
    <source>
        <dbReference type="Google" id="ProtNLM"/>
    </source>
</evidence>
<dbReference type="Proteomes" id="UP000186221">
    <property type="component" value="Unassembled WGS sequence"/>
</dbReference>
<dbReference type="AlphaFoldDB" id="A0A1N7PC95"/>
<evidence type="ECO:0000313" key="1">
    <source>
        <dbReference type="EMBL" id="SIT08243.1"/>
    </source>
</evidence>
<dbReference type="EMBL" id="FTOG01000009">
    <property type="protein sequence ID" value="SIT08243.1"/>
    <property type="molecule type" value="Genomic_DNA"/>
</dbReference>
<name>A0A1N7PC95_9RHOB</name>
<keyword evidence="2" id="KW-1185">Reference proteome</keyword>
<dbReference type="OrthoDB" id="9777169at2"/>
<evidence type="ECO:0000313" key="2">
    <source>
        <dbReference type="Proteomes" id="UP000186221"/>
    </source>
</evidence>
<dbReference type="Gene3D" id="1.10.30.50">
    <property type="match status" value="1"/>
</dbReference>
<accession>A0A1N7PC95</accession>
<organism evidence="1 2">
    <name type="scientific">Rhodobacter aestuarii</name>
    <dbReference type="NCBI Taxonomy" id="453582"/>
    <lineage>
        <taxon>Bacteria</taxon>
        <taxon>Pseudomonadati</taxon>
        <taxon>Pseudomonadota</taxon>
        <taxon>Alphaproteobacteria</taxon>
        <taxon>Rhodobacterales</taxon>
        <taxon>Rhodobacter group</taxon>
        <taxon>Rhodobacter</taxon>
    </lineage>
</organism>
<dbReference type="InterPro" id="IPR003615">
    <property type="entry name" value="HNH_nuc"/>
</dbReference>
<proteinExistence type="predicted"/>
<gene>
    <name evidence="1" type="ORF">SAMN05421580_109213</name>
</gene>
<dbReference type="CDD" id="cd00085">
    <property type="entry name" value="HNHc"/>
    <property type="match status" value="1"/>
</dbReference>